<evidence type="ECO:0000313" key="3">
    <source>
        <dbReference type="Proteomes" id="UP001597233"/>
    </source>
</evidence>
<reference evidence="3" key="1">
    <citation type="journal article" date="2019" name="Int. J. Syst. Evol. Microbiol.">
        <title>The Global Catalogue of Microorganisms (GCM) 10K type strain sequencing project: providing services to taxonomists for standard genome sequencing and annotation.</title>
        <authorList>
            <consortium name="The Broad Institute Genomics Platform"/>
            <consortium name="The Broad Institute Genome Sequencing Center for Infectious Disease"/>
            <person name="Wu L."/>
            <person name="Ma J."/>
        </authorList>
    </citation>
    <scope>NUCLEOTIDE SEQUENCE [LARGE SCALE GENOMIC DNA]</scope>
    <source>
        <strain evidence="3">CCUG 54950</strain>
    </source>
</reference>
<comment type="caution">
    <text evidence="2">The sequence shown here is derived from an EMBL/GenBank/DDBJ whole genome shotgun (WGS) entry which is preliminary data.</text>
</comment>
<dbReference type="RefSeq" id="WP_347325835.1">
    <property type="nucleotide sequence ID" value="NZ_JBCGUH010000007.1"/>
</dbReference>
<name>A0ABW4RHF8_9BACL</name>
<keyword evidence="3" id="KW-1185">Reference proteome</keyword>
<feature type="domain" description="Siphovirus-type tail component C-terminal" evidence="1">
    <location>
        <begin position="131"/>
        <end position="199"/>
    </location>
</feature>
<dbReference type="Gene3D" id="2.60.120.860">
    <property type="match status" value="1"/>
</dbReference>
<proteinExistence type="predicted"/>
<dbReference type="Pfam" id="PF22768">
    <property type="entry name" value="SPP1_Dit"/>
    <property type="match status" value="1"/>
</dbReference>
<organism evidence="2 3">
    <name type="scientific">Paenibacillus wenxiniae</name>
    <dbReference type="NCBI Taxonomy" id="1636843"/>
    <lineage>
        <taxon>Bacteria</taxon>
        <taxon>Bacillati</taxon>
        <taxon>Bacillota</taxon>
        <taxon>Bacilli</taxon>
        <taxon>Bacillales</taxon>
        <taxon>Paenibacillaceae</taxon>
        <taxon>Paenibacillus</taxon>
    </lineage>
</organism>
<evidence type="ECO:0000313" key="2">
    <source>
        <dbReference type="EMBL" id="MFD1885572.1"/>
    </source>
</evidence>
<gene>
    <name evidence="2" type="ORF">ACFSC9_08525</name>
</gene>
<dbReference type="Proteomes" id="UP001597233">
    <property type="component" value="Unassembled WGS sequence"/>
</dbReference>
<protein>
    <recommendedName>
        <fullName evidence="1">Siphovirus-type tail component C-terminal domain-containing protein</fullName>
    </recommendedName>
</protein>
<dbReference type="EMBL" id="JBHUEH010000011">
    <property type="protein sequence ID" value="MFD1885572.1"/>
    <property type="molecule type" value="Genomic_DNA"/>
</dbReference>
<sequence>MLDFNIGSFNVGTNSESYLDLSVTMSIDTEMYSRKTEGSSETDRGFGGLSFNSPSVYETRYQMNFGLDFTIPDVNLSIDSDITANPGFDLLMDGVSMSAETDMQVLMTRDLSPLITMSIDTDMLAPPAYYQQSYLELSGSFAPGDRIVIDASKLTVTKNGQNALYMLNGDFIELNLGPNQIQYSDDAAARNVLMRVTHRDRFI</sequence>
<dbReference type="InterPro" id="IPR054738">
    <property type="entry name" value="Siphovirus-type_tail_C"/>
</dbReference>
<accession>A0ABW4RHF8</accession>
<evidence type="ECO:0000259" key="1">
    <source>
        <dbReference type="Pfam" id="PF22768"/>
    </source>
</evidence>